<accession>A0ABR2W2Z0</accession>
<comment type="caution">
    <text evidence="10">The sequence shown here is derived from an EMBL/GenBank/DDBJ whole genome shotgun (WGS) entry which is preliminary data.</text>
</comment>
<feature type="compositionally biased region" description="Basic and acidic residues" evidence="8">
    <location>
        <begin position="459"/>
        <end position="485"/>
    </location>
</feature>
<evidence type="ECO:0000256" key="8">
    <source>
        <dbReference type="SAM" id="MobiDB-lite"/>
    </source>
</evidence>
<dbReference type="Proteomes" id="UP001479436">
    <property type="component" value="Unassembled WGS sequence"/>
</dbReference>
<keyword evidence="4" id="KW-0963">Cytoplasm</keyword>
<feature type="domain" description="Inner centromere protein ARK-binding" evidence="9">
    <location>
        <begin position="642"/>
        <end position="694"/>
    </location>
</feature>
<dbReference type="EMBL" id="JASJQH010007100">
    <property type="protein sequence ID" value="KAK9718296.1"/>
    <property type="molecule type" value="Genomic_DNA"/>
</dbReference>
<evidence type="ECO:0000256" key="4">
    <source>
        <dbReference type="ARBA" id="ARBA00022490"/>
    </source>
</evidence>
<evidence type="ECO:0000256" key="3">
    <source>
        <dbReference type="ARBA" id="ARBA00010042"/>
    </source>
</evidence>
<reference evidence="10 11" key="1">
    <citation type="submission" date="2023-04" db="EMBL/GenBank/DDBJ databases">
        <title>Genome of Basidiobolus ranarum AG-B5.</title>
        <authorList>
            <person name="Stajich J.E."/>
            <person name="Carter-House D."/>
            <person name="Gryganskyi A."/>
        </authorList>
    </citation>
    <scope>NUCLEOTIDE SEQUENCE [LARGE SCALE GENOMIC DNA]</scope>
    <source>
        <strain evidence="10 11">AG-B5</strain>
    </source>
</reference>
<gene>
    <name evidence="10" type="ORF">K7432_005592</name>
</gene>
<keyword evidence="5" id="KW-0159">Chromosome partition</keyword>
<feature type="compositionally biased region" description="Low complexity" evidence="8">
    <location>
        <begin position="119"/>
        <end position="134"/>
    </location>
</feature>
<keyword evidence="7" id="KW-0539">Nucleus</keyword>
<dbReference type="Gene3D" id="6.10.250.2990">
    <property type="match status" value="1"/>
</dbReference>
<feature type="region of interest" description="Disordered" evidence="8">
    <location>
        <begin position="1"/>
        <end position="142"/>
    </location>
</feature>
<dbReference type="Pfam" id="PF03941">
    <property type="entry name" value="INCENP_ARK-bind"/>
    <property type="match status" value="1"/>
</dbReference>
<comment type="similarity">
    <text evidence="3">Belongs to the INCENP family.</text>
</comment>
<feature type="compositionally biased region" description="Acidic residues" evidence="8">
    <location>
        <begin position="313"/>
        <end position="330"/>
    </location>
</feature>
<feature type="region of interest" description="Disordered" evidence="8">
    <location>
        <begin position="310"/>
        <end position="338"/>
    </location>
</feature>
<feature type="region of interest" description="Disordered" evidence="8">
    <location>
        <begin position="455"/>
        <end position="526"/>
    </location>
</feature>
<proteinExistence type="inferred from homology"/>
<evidence type="ECO:0000256" key="7">
    <source>
        <dbReference type="ARBA" id="ARBA00023242"/>
    </source>
</evidence>
<feature type="region of interest" description="Disordered" evidence="8">
    <location>
        <begin position="351"/>
        <end position="441"/>
    </location>
</feature>
<name>A0ABR2W2Z0_9FUNG</name>
<protein>
    <recommendedName>
        <fullName evidence="9">Inner centromere protein ARK-binding domain-containing protein</fullName>
    </recommendedName>
</protein>
<feature type="region of interest" description="Disordered" evidence="8">
    <location>
        <begin position="635"/>
        <end position="666"/>
    </location>
</feature>
<dbReference type="PANTHER" id="PTHR13142">
    <property type="entry name" value="INNER CENTROMERE PROTEIN"/>
    <property type="match status" value="1"/>
</dbReference>
<feature type="compositionally biased region" description="Acidic residues" evidence="8">
    <location>
        <begin position="9"/>
        <end position="26"/>
    </location>
</feature>
<evidence type="ECO:0000256" key="2">
    <source>
        <dbReference type="ARBA" id="ARBA00004186"/>
    </source>
</evidence>
<evidence type="ECO:0000259" key="9">
    <source>
        <dbReference type="Pfam" id="PF03941"/>
    </source>
</evidence>
<feature type="region of interest" description="Disordered" evidence="8">
    <location>
        <begin position="560"/>
        <end position="594"/>
    </location>
</feature>
<evidence type="ECO:0000256" key="1">
    <source>
        <dbReference type="ARBA" id="ARBA00004123"/>
    </source>
</evidence>
<keyword evidence="6" id="KW-0206">Cytoskeleton</keyword>
<evidence type="ECO:0000313" key="10">
    <source>
        <dbReference type="EMBL" id="KAK9718296.1"/>
    </source>
</evidence>
<feature type="compositionally biased region" description="Acidic residues" evidence="8">
    <location>
        <begin position="363"/>
        <end position="411"/>
    </location>
</feature>
<feature type="compositionally biased region" description="Polar residues" evidence="8">
    <location>
        <begin position="193"/>
        <end position="204"/>
    </location>
</feature>
<sequence>MQNMPESMSELEDTSANEQMELEETSVIEPMVQAQEQVQHESMIIDEEPVYDTEKPQDVRFLSFEASPQSKESSRSDMGSPEPLLRHTKEQEESPNANPVSQEDRLKAIFSTGSEKLKQALQSLRSNSSASKSNSLDKKDVSIIQEELSSLLENTRYSMRNGDPGLPEEAITLATQILGPEYSEEIKNLSYKSRASIDDSNTETPADIPQPSVDNEEVKQPEPEAISVDIKEQEMADEPMEHFDIASEIADATEEMDRSISTVPAPLPIKASMKSPFLKNKLLNNVADFSMIDDGDESFIQIMSDLKKIQESLGDDDDEDEDMNKEEYDFDGSISDSPIENLTFKQLQEEQRLKALQQKEEAPQDEPEAEDQIEDEVEDEDEIEDEDEVEKDIEAEVEDDIEDEVEEEIDQEELHTIPEAQAEQEVEVEEQPKKLVKAKSTKGKPFIKSLAAAAAAARKQQEQEEKRAAKAKEMEAKRKGLKALEPKPLPQPPKRVLRSKAKEATTTATQPESKFKVSSAAPPPEKGKLSVFKKLAQAKNTIVSSASTSKKTTVTTAVKPLPKIPSNVGPESKRIHKQQVAIPEDGADVESDDNHNYNELEGLDNFLDPLTPERKLKSVITTTTTTFESIAIEQNGKIQLPDIPSDESDNETEKPEVPEWAQSPNLKRALMNQSRINPEAIFGKIPAVNMEELFGRKSSRYKLRQSSVWQGVDKLTFQEEMEYEKRMGWRS</sequence>
<dbReference type="InterPro" id="IPR005635">
    <property type="entry name" value="Inner_centromere_prot_ARK-bd"/>
</dbReference>
<feature type="compositionally biased region" description="Basic and acidic residues" evidence="8">
    <location>
        <begin position="351"/>
        <end position="362"/>
    </location>
</feature>
<evidence type="ECO:0000256" key="5">
    <source>
        <dbReference type="ARBA" id="ARBA00022829"/>
    </source>
</evidence>
<organism evidence="10 11">
    <name type="scientific">Basidiobolus ranarum</name>
    <dbReference type="NCBI Taxonomy" id="34480"/>
    <lineage>
        <taxon>Eukaryota</taxon>
        <taxon>Fungi</taxon>
        <taxon>Fungi incertae sedis</taxon>
        <taxon>Zoopagomycota</taxon>
        <taxon>Entomophthoromycotina</taxon>
        <taxon>Basidiobolomycetes</taxon>
        <taxon>Basidiobolales</taxon>
        <taxon>Basidiobolaceae</taxon>
        <taxon>Basidiobolus</taxon>
    </lineage>
</organism>
<dbReference type="PANTHER" id="PTHR13142:SF1">
    <property type="entry name" value="INNER CENTROMERE PROTEIN"/>
    <property type="match status" value="1"/>
</dbReference>
<evidence type="ECO:0000313" key="11">
    <source>
        <dbReference type="Proteomes" id="UP001479436"/>
    </source>
</evidence>
<keyword evidence="11" id="KW-1185">Reference proteome</keyword>
<evidence type="ECO:0000256" key="6">
    <source>
        <dbReference type="ARBA" id="ARBA00023212"/>
    </source>
</evidence>
<feature type="region of interest" description="Disordered" evidence="8">
    <location>
        <begin position="193"/>
        <end position="223"/>
    </location>
</feature>
<comment type="subcellular location">
    <subcellularLocation>
        <location evidence="2">Cytoplasm</location>
        <location evidence="2">Cytoskeleton</location>
        <location evidence="2">Spindle</location>
    </subcellularLocation>
    <subcellularLocation>
        <location evidence="1">Nucleus</location>
    </subcellularLocation>
</comment>